<dbReference type="InterPro" id="IPR025476">
    <property type="entry name" value="Helitron_helicase-like"/>
</dbReference>
<gene>
    <name evidence="3" type="primary">LOC104767971</name>
</gene>
<reference evidence="2" key="1">
    <citation type="journal article" date="2014" name="Nat. Commun.">
        <title>The emerging biofuel crop Camelina sativa retains a highly undifferentiated hexaploid genome structure.</title>
        <authorList>
            <person name="Kagale S."/>
            <person name="Koh C."/>
            <person name="Nixon J."/>
            <person name="Bollina V."/>
            <person name="Clarke W.E."/>
            <person name="Tuteja R."/>
            <person name="Spillane C."/>
            <person name="Robinson S.J."/>
            <person name="Links M.G."/>
            <person name="Clarke C."/>
            <person name="Higgins E.E."/>
            <person name="Huebert T."/>
            <person name="Sharpe A.G."/>
            <person name="Parkin I.A."/>
        </authorList>
    </citation>
    <scope>NUCLEOTIDE SEQUENCE [LARGE SCALE GENOMIC DNA]</scope>
    <source>
        <strain evidence="2">cv. DH55</strain>
    </source>
</reference>
<proteinExistence type="predicted"/>
<evidence type="ECO:0000259" key="1">
    <source>
        <dbReference type="Pfam" id="PF14214"/>
    </source>
</evidence>
<protein>
    <submittedName>
        <fullName evidence="3">Uncharacterized protein LOC104767971</fullName>
    </submittedName>
</protein>
<dbReference type="Pfam" id="PF14214">
    <property type="entry name" value="Helitron_like_N"/>
    <property type="match status" value="1"/>
</dbReference>
<dbReference type="PANTHER" id="PTHR45786:SF66">
    <property type="entry name" value="HOOK MOTIF PROTEIN, PUTATIVE-RELATED"/>
    <property type="match status" value="1"/>
</dbReference>
<reference evidence="3" key="2">
    <citation type="submission" date="2025-08" db="UniProtKB">
        <authorList>
            <consortium name="RefSeq"/>
        </authorList>
    </citation>
    <scope>IDENTIFICATION</scope>
    <source>
        <tissue evidence="3">Leaf</tissue>
    </source>
</reference>
<dbReference type="Proteomes" id="UP000694864">
    <property type="component" value="Chromosome 19"/>
</dbReference>
<accession>A0ABM0XS84</accession>
<feature type="domain" description="Helitron helicase-like" evidence="1">
    <location>
        <begin position="101"/>
        <end position="283"/>
    </location>
</feature>
<dbReference type="GeneID" id="104767971"/>
<evidence type="ECO:0000313" key="3">
    <source>
        <dbReference type="RefSeq" id="XP_010490230.2"/>
    </source>
</evidence>
<evidence type="ECO:0000313" key="2">
    <source>
        <dbReference type="Proteomes" id="UP000694864"/>
    </source>
</evidence>
<keyword evidence="2" id="KW-1185">Reference proteome</keyword>
<name>A0ABM0XS84_CAMSA</name>
<dbReference type="RefSeq" id="XP_010490230.2">
    <property type="nucleotide sequence ID" value="XM_010491928.2"/>
</dbReference>
<sequence length="733" mass="85197">MRIINDRVGVDGRQYSAPIASEVAALIPSDFVAEMPSRDIIVQSKNTGRLQRISEIHPSYLPLQYPQILCFGEDGWRHGIEKALTGINNKNKRKYISMRQWFAFHLQERENECQTLMRSRRLFQQFIVDAYTAVESKRLSFIKKNQTKLRCTDFNSLKEVSAAGQPKISEQGNPITIPSSFTGGSWYMVNSYYDAMAICKHFGFPDLFITFTCNPKWPDTTRYCSVRGLAPDDRSGIVCRIFKIKLESLMRDLTERHFLGKAVASMYTVEFQKRGLPHAHILLFMDQRSKLPTADDIDKIICAEIPDKNVNPELYQVVKNNMIHGPCGAANYNSPCMVDGLCSKFYPKAFSDLTKIGKDGYAVYRRRRSNISFEKSRFQCDNRYVVPYNPMLSVRYRAHINVEWCNQSGSIKYLFKYINKGPDKVAVIFEAKDQAEKPKNEIKDYFDCRYVSTSEAIWRLFKFPIQYRSTPVERLSFHIEGKKPCIYDKDDELEDVLERTINVDSQLTAWFALNKRDSFSRTKLYAQIPAFYTWDGARKMWKTRSRGFSLGRINYVPRKLEAEYYVRMLLNIVPGAESFDDLRTYKKVVYKTYKEACNTHGILDDDQIYIDCLVESTQWCFGYYLRKFFAVLLLSGSLSSPAHVWDETWQILPEDIERKKRLEVNNPVLELTAEEKMNFTLQEIELHLLSNGSSLTSFEEMPQPNRDGMDISNRLIADERRYIRAEQAEDHDA</sequence>
<organism evidence="2 3">
    <name type="scientific">Camelina sativa</name>
    <name type="common">False flax</name>
    <name type="synonym">Myagrum sativum</name>
    <dbReference type="NCBI Taxonomy" id="90675"/>
    <lineage>
        <taxon>Eukaryota</taxon>
        <taxon>Viridiplantae</taxon>
        <taxon>Streptophyta</taxon>
        <taxon>Embryophyta</taxon>
        <taxon>Tracheophyta</taxon>
        <taxon>Spermatophyta</taxon>
        <taxon>Magnoliopsida</taxon>
        <taxon>eudicotyledons</taxon>
        <taxon>Gunneridae</taxon>
        <taxon>Pentapetalae</taxon>
        <taxon>rosids</taxon>
        <taxon>malvids</taxon>
        <taxon>Brassicales</taxon>
        <taxon>Brassicaceae</taxon>
        <taxon>Camelineae</taxon>
        <taxon>Camelina</taxon>
    </lineage>
</organism>
<dbReference type="PANTHER" id="PTHR45786">
    <property type="entry name" value="DNA BINDING PROTEIN-LIKE"/>
    <property type="match status" value="1"/>
</dbReference>